<gene>
    <name evidence="3" type="ORF">FTRO_0013690</name>
    <name evidence="2" type="ORF">R53137_KAKDMLNK_00411</name>
</gene>
<evidence type="ECO:0000313" key="2">
    <source>
        <dbReference type="EMBL" id="CAK1232315.1"/>
    </source>
</evidence>
<sequence>MIKKTMVAPGVQLAYQPTKQFKTIHVNVTFATKAKKAIATKRALLSYLMAVSSKAFPDQRAVSLAMIDAFGANFQTKVATLGDLDLLTVSIQFIKPGLLPNSNQLLEQILNFLQAMLFDFDWESDQAQTTFNQERQNLKQAILSRQDDKVAFALDQARELTFADAAVRESILGSIEELDQLTLKDVLQTQQELLATDQVVISVVGDLEFDQLTKQLSAWPWADIGREEKSGVDQNYSAQIPQLLAAGQRKLVKKVDWQQAVLVQNFQVEGLSLHDNGPRYYATLVLNTIFGASPASLLFTEVREKNSLAYNISSRFQPDLAILTVVAGFDFDQVDLVEDLIQVQLKTLAAGQITVEKLENAKQSLKNEYLIRQDSQTYLAVRQAGRFLRQAKEGTTDFLAAIDHVSVADVQAVAKDLILQSRFVLAPGEKGESFGNK</sequence>
<reference evidence="3" key="1">
    <citation type="journal article" date="2015" name="BMC Genomics">
        <title>Comparative genomics of Fructobacillus spp. and Leuconostoc spp. reveals niche-specific evolution of Fructobacillus spp.</title>
        <authorList>
            <person name="Endo A."/>
            <person name="Tanizawa Y."/>
            <person name="Tanaka N."/>
            <person name="Maeno S."/>
            <person name="Kumar H."/>
            <person name="Shiwa Y."/>
            <person name="Okada S."/>
            <person name="Yoshikawa H."/>
            <person name="Dicks L."/>
            <person name="Nakagawa J."/>
            <person name="Arita M."/>
        </authorList>
    </citation>
    <scope>NUCLEOTIDE SEQUENCE [LARGE SCALE GENOMIC DNA]</scope>
    <source>
        <strain evidence="3">F214-1</strain>
    </source>
</reference>
<dbReference type="EMBL" id="DF968078">
    <property type="protein sequence ID" value="GAP03822.1"/>
    <property type="molecule type" value="Genomic_DNA"/>
</dbReference>
<organism evidence="3">
    <name type="scientific">Fructobacillus tropaeoli</name>
    <dbReference type="NCBI Taxonomy" id="709323"/>
    <lineage>
        <taxon>Bacteria</taxon>
        <taxon>Bacillati</taxon>
        <taxon>Bacillota</taxon>
        <taxon>Bacilli</taxon>
        <taxon>Lactobacillales</taxon>
        <taxon>Lactobacillaceae</taxon>
        <taxon>Fructobacillus</taxon>
    </lineage>
</organism>
<dbReference type="Proteomes" id="UP001314262">
    <property type="component" value="Unassembled WGS sequence"/>
</dbReference>
<dbReference type="AlphaFoldDB" id="A0A3F3H1C4"/>
<accession>A0A3F3H1C4</accession>
<dbReference type="GO" id="GO:0046872">
    <property type="term" value="F:metal ion binding"/>
    <property type="evidence" value="ECO:0007669"/>
    <property type="project" value="InterPro"/>
</dbReference>
<dbReference type="STRING" id="709323.GCA_001047135_00368"/>
<dbReference type="EMBL" id="CAUZLT010000001">
    <property type="protein sequence ID" value="CAK1232315.1"/>
    <property type="molecule type" value="Genomic_DNA"/>
</dbReference>
<evidence type="ECO:0000313" key="3">
    <source>
        <dbReference type="EMBL" id="GAP03822.1"/>
    </source>
</evidence>
<dbReference type="SUPFAM" id="SSF63411">
    <property type="entry name" value="LuxS/MPP-like metallohydrolase"/>
    <property type="match status" value="2"/>
</dbReference>
<dbReference type="Gene3D" id="3.30.830.10">
    <property type="entry name" value="Metalloenzyme, LuxS/M16 peptidase-like"/>
    <property type="match status" value="2"/>
</dbReference>
<feature type="domain" description="Peptidase M16 C-terminal" evidence="1">
    <location>
        <begin position="181"/>
        <end position="365"/>
    </location>
</feature>
<keyword evidence="4" id="KW-1185">Reference proteome</keyword>
<name>A0A3F3H1C4_9LACO</name>
<dbReference type="PANTHER" id="PTHR11851">
    <property type="entry name" value="METALLOPROTEASE"/>
    <property type="match status" value="1"/>
</dbReference>
<dbReference type="RefSeq" id="WP_059393312.1">
    <property type="nucleotide sequence ID" value="NZ_BOJU01000002.1"/>
</dbReference>
<dbReference type="InterPro" id="IPR050361">
    <property type="entry name" value="MPP/UQCRC_Complex"/>
</dbReference>
<evidence type="ECO:0000259" key="1">
    <source>
        <dbReference type="Pfam" id="PF05193"/>
    </source>
</evidence>
<dbReference type="PANTHER" id="PTHR11851:SF186">
    <property type="entry name" value="INACTIVE METALLOPROTEASE YMFF-RELATED"/>
    <property type="match status" value="1"/>
</dbReference>
<evidence type="ECO:0000313" key="4">
    <source>
        <dbReference type="Proteomes" id="UP001314262"/>
    </source>
</evidence>
<dbReference type="NCBIfam" id="NF047422">
    <property type="entry name" value="YfmF_fam"/>
    <property type="match status" value="1"/>
</dbReference>
<dbReference type="Pfam" id="PF05193">
    <property type="entry name" value="Peptidase_M16_C"/>
    <property type="match status" value="1"/>
</dbReference>
<dbReference type="InterPro" id="IPR011249">
    <property type="entry name" value="Metalloenz_LuxS/M16"/>
</dbReference>
<protein>
    <submittedName>
        <fullName evidence="2">M16 family (PqqL)</fullName>
    </submittedName>
    <submittedName>
        <fullName evidence="3">Predicted Zn-dependent peptidase</fullName>
    </submittedName>
</protein>
<dbReference type="Proteomes" id="UP000064514">
    <property type="component" value="Unassembled WGS sequence"/>
</dbReference>
<proteinExistence type="predicted"/>
<dbReference type="InterPro" id="IPR007863">
    <property type="entry name" value="Peptidase_M16_C"/>
</dbReference>
<reference evidence="2 4" key="2">
    <citation type="submission" date="2023-10" db="EMBL/GenBank/DDBJ databases">
        <authorList>
            <person name="Botero Cardona J."/>
        </authorList>
    </citation>
    <scope>NUCLEOTIDE SEQUENCE [LARGE SCALE GENOMIC DNA]</scope>
    <source>
        <strain evidence="2 4">R-53137</strain>
    </source>
</reference>